<keyword evidence="3" id="KW-0804">Transcription</keyword>
<organism evidence="5 6">
    <name type="scientific">Inconstantimicrobium porci</name>
    <dbReference type="NCBI Taxonomy" id="2652291"/>
    <lineage>
        <taxon>Bacteria</taxon>
        <taxon>Bacillati</taxon>
        <taxon>Bacillota</taxon>
        <taxon>Clostridia</taxon>
        <taxon>Eubacteriales</taxon>
        <taxon>Clostridiaceae</taxon>
        <taxon>Inconstantimicrobium</taxon>
    </lineage>
</organism>
<dbReference type="InterPro" id="IPR036390">
    <property type="entry name" value="WH_DNA-bd_sf"/>
</dbReference>
<accession>A0A7X2MY95</accession>
<dbReference type="PANTHER" id="PTHR38445">
    <property type="entry name" value="HTH-TYPE TRANSCRIPTIONAL REPRESSOR YTRA"/>
    <property type="match status" value="1"/>
</dbReference>
<dbReference type="InterPro" id="IPR036388">
    <property type="entry name" value="WH-like_DNA-bd_sf"/>
</dbReference>
<reference evidence="5 6" key="1">
    <citation type="submission" date="2019-08" db="EMBL/GenBank/DDBJ databases">
        <title>In-depth cultivation of the pig gut microbiome towards novel bacterial diversity and tailored functional studies.</title>
        <authorList>
            <person name="Wylensek D."/>
            <person name="Hitch T.C.A."/>
            <person name="Clavel T."/>
        </authorList>
    </citation>
    <scope>NUCLEOTIDE SEQUENCE [LARGE SCALE GENOMIC DNA]</scope>
    <source>
        <strain evidence="5 6">WCA-383-APC-5B</strain>
    </source>
</reference>
<dbReference type="EMBL" id="VULX01000009">
    <property type="protein sequence ID" value="MSR91303.1"/>
    <property type="molecule type" value="Genomic_DNA"/>
</dbReference>
<evidence type="ECO:0000313" key="5">
    <source>
        <dbReference type="EMBL" id="MSR91303.1"/>
    </source>
</evidence>
<sequence>MDFNTNEPIYLQIVKYFKQQMVVGNFKPGDEIPSRRELAGTLKVNANTVQRAYKEMEDQGMIETVRNFQSTITRDTEKIKTMKYELIDDAINNLIVNLKSINVDKNDVINILNDRWK</sequence>
<keyword evidence="2" id="KW-0238">DNA-binding</keyword>
<evidence type="ECO:0000256" key="2">
    <source>
        <dbReference type="ARBA" id="ARBA00023125"/>
    </source>
</evidence>
<gene>
    <name evidence="5" type="ORF">FYJ33_07725</name>
</gene>
<feature type="domain" description="HTH gntR-type" evidence="4">
    <location>
        <begin position="7"/>
        <end position="76"/>
    </location>
</feature>
<evidence type="ECO:0000313" key="6">
    <source>
        <dbReference type="Proteomes" id="UP000460287"/>
    </source>
</evidence>
<dbReference type="PROSITE" id="PS50949">
    <property type="entry name" value="HTH_GNTR"/>
    <property type="match status" value="1"/>
</dbReference>
<dbReference type="SUPFAM" id="SSF46785">
    <property type="entry name" value="Winged helix' DNA-binding domain"/>
    <property type="match status" value="1"/>
</dbReference>
<dbReference type="PANTHER" id="PTHR38445:SF9">
    <property type="entry name" value="HTH-TYPE TRANSCRIPTIONAL REPRESSOR YTRA"/>
    <property type="match status" value="1"/>
</dbReference>
<protein>
    <submittedName>
        <fullName evidence="5">GntR family transcriptional regulator</fullName>
    </submittedName>
</protein>
<evidence type="ECO:0000256" key="3">
    <source>
        <dbReference type="ARBA" id="ARBA00023163"/>
    </source>
</evidence>
<dbReference type="AlphaFoldDB" id="A0A7X2MY95"/>
<evidence type="ECO:0000259" key="4">
    <source>
        <dbReference type="PROSITE" id="PS50949"/>
    </source>
</evidence>
<dbReference type="CDD" id="cd07377">
    <property type="entry name" value="WHTH_GntR"/>
    <property type="match status" value="1"/>
</dbReference>
<proteinExistence type="predicted"/>
<evidence type="ECO:0000256" key="1">
    <source>
        <dbReference type="ARBA" id="ARBA00023015"/>
    </source>
</evidence>
<dbReference type="Pfam" id="PF00392">
    <property type="entry name" value="GntR"/>
    <property type="match status" value="1"/>
</dbReference>
<keyword evidence="6" id="KW-1185">Reference proteome</keyword>
<dbReference type="InterPro" id="IPR000524">
    <property type="entry name" value="Tscrpt_reg_HTH_GntR"/>
</dbReference>
<dbReference type="SMART" id="SM00345">
    <property type="entry name" value="HTH_GNTR"/>
    <property type="match status" value="1"/>
</dbReference>
<dbReference type="GO" id="GO:0003700">
    <property type="term" value="F:DNA-binding transcription factor activity"/>
    <property type="evidence" value="ECO:0007669"/>
    <property type="project" value="InterPro"/>
</dbReference>
<dbReference type="Proteomes" id="UP000460287">
    <property type="component" value="Unassembled WGS sequence"/>
</dbReference>
<dbReference type="Gene3D" id="1.10.10.10">
    <property type="entry name" value="Winged helix-like DNA-binding domain superfamily/Winged helix DNA-binding domain"/>
    <property type="match status" value="1"/>
</dbReference>
<dbReference type="GO" id="GO:0003677">
    <property type="term" value="F:DNA binding"/>
    <property type="evidence" value="ECO:0007669"/>
    <property type="project" value="UniProtKB-KW"/>
</dbReference>
<comment type="caution">
    <text evidence="5">The sequence shown here is derived from an EMBL/GenBank/DDBJ whole genome shotgun (WGS) entry which is preliminary data.</text>
</comment>
<name>A0A7X2MY95_9CLOT</name>
<keyword evidence="1" id="KW-0805">Transcription regulation</keyword>